<keyword evidence="2" id="KW-0238">DNA-binding</keyword>
<dbReference type="Pfam" id="PF12833">
    <property type="entry name" value="HTH_18"/>
    <property type="match status" value="1"/>
</dbReference>
<dbReference type="SMART" id="SM00342">
    <property type="entry name" value="HTH_ARAC"/>
    <property type="match status" value="1"/>
</dbReference>
<dbReference type="PRINTS" id="PR00032">
    <property type="entry name" value="HTHARAC"/>
</dbReference>
<proteinExistence type="predicted"/>
<dbReference type="SUPFAM" id="SSF46689">
    <property type="entry name" value="Homeodomain-like"/>
    <property type="match status" value="2"/>
</dbReference>
<dbReference type="Pfam" id="PF02311">
    <property type="entry name" value="AraC_binding"/>
    <property type="match status" value="1"/>
</dbReference>
<dbReference type="Gene3D" id="2.60.120.10">
    <property type="entry name" value="Jelly Rolls"/>
    <property type="match status" value="1"/>
</dbReference>
<keyword evidence="6" id="KW-1185">Reference proteome</keyword>
<dbReference type="EMBL" id="RBAH01000005">
    <property type="protein sequence ID" value="RKN85360.1"/>
    <property type="molecule type" value="Genomic_DNA"/>
</dbReference>
<evidence type="ECO:0000313" key="5">
    <source>
        <dbReference type="EMBL" id="RKN85360.1"/>
    </source>
</evidence>
<evidence type="ECO:0000256" key="1">
    <source>
        <dbReference type="ARBA" id="ARBA00023015"/>
    </source>
</evidence>
<dbReference type="InterPro" id="IPR020449">
    <property type="entry name" value="Tscrpt_reg_AraC-type_HTH"/>
</dbReference>
<dbReference type="AlphaFoldDB" id="A0A3B0CK21"/>
<name>A0A3B0CK21_9BACL</name>
<evidence type="ECO:0000259" key="4">
    <source>
        <dbReference type="PROSITE" id="PS01124"/>
    </source>
</evidence>
<keyword evidence="1" id="KW-0805">Transcription regulation</keyword>
<gene>
    <name evidence="5" type="ORF">D7M11_09785</name>
</gene>
<sequence length="303" mass="35194">MSKYATLERSCTKQKTDLFVRGSAVRPPFHIRPLEAHYSEGGTGNIHFHSHTHFELYYFHGGKGNYLIGDKIFVLAPGDLILMHGMTLHCPNVDRTVPYKRTIVHFDPAFVKPFTESPFAANMLQPFYELKNYRMHLEGEQRAEVEAILAKMCKISLETSGLARDRLIVAFLDLLLIVNECCQASDSTSSFPSDKERHAQNIIDYVEEHYHEDLHLEQLEETLHLNKYYLSKLFKEVTGATIFDYIYHRRINQSKIHFVLDRDMTVTDVCYKVGFKHPSHFTRMFKSRVGCTPEQFRKRALNS</sequence>
<dbReference type="PROSITE" id="PS01124">
    <property type="entry name" value="HTH_ARAC_FAMILY_2"/>
    <property type="match status" value="1"/>
</dbReference>
<reference evidence="5 6" key="1">
    <citation type="journal article" date="2007" name="Int. J. Syst. Evol. Microbiol.">
        <title>Paenibacillus ginsengarvi sp. nov., isolated from soil from ginseng cultivation.</title>
        <authorList>
            <person name="Yoon M.H."/>
            <person name="Ten L.N."/>
            <person name="Im W.T."/>
        </authorList>
    </citation>
    <scope>NUCLEOTIDE SEQUENCE [LARGE SCALE GENOMIC DNA]</scope>
    <source>
        <strain evidence="5 6">KCTC 13059</strain>
    </source>
</reference>
<evidence type="ECO:0000256" key="2">
    <source>
        <dbReference type="ARBA" id="ARBA00023125"/>
    </source>
</evidence>
<dbReference type="Proteomes" id="UP000282311">
    <property type="component" value="Unassembled WGS sequence"/>
</dbReference>
<evidence type="ECO:0000256" key="3">
    <source>
        <dbReference type="ARBA" id="ARBA00023163"/>
    </source>
</evidence>
<dbReference type="PANTHER" id="PTHR43280:SF2">
    <property type="entry name" value="HTH-TYPE TRANSCRIPTIONAL REGULATOR EXSA"/>
    <property type="match status" value="1"/>
</dbReference>
<evidence type="ECO:0000313" key="6">
    <source>
        <dbReference type="Proteomes" id="UP000282311"/>
    </source>
</evidence>
<dbReference type="Gene3D" id="1.10.10.60">
    <property type="entry name" value="Homeodomain-like"/>
    <property type="match status" value="2"/>
</dbReference>
<dbReference type="SUPFAM" id="SSF51215">
    <property type="entry name" value="Regulatory protein AraC"/>
    <property type="match status" value="1"/>
</dbReference>
<dbReference type="GO" id="GO:0003700">
    <property type="term" value="F:DNA-binding transcription factor activity"/>
    <property type="evidence" value="ECO:0007669"/>
    <property type="project" value="InterPro"/>
</dbReference>
<dbReference type="InterPro" id="IPR003313">
    <property type="entry name" value="AraC-bd"/>
</dbReference>
<dbReference type="PANTHER" id="PTHR43280">
    <property type="entry name" value="ARAC-FAMILY TRANSCRIPTIONAL REGULATOR"/>
    <property type="match status" value="1"/>
</dbReference>
<dbReference type="InterPro" id="IPR009057">
    <property type="entry name" value="Homeodomain-like_sf"/>
</dbReference>
<comment type="caution">
    <text evidence="5">The sequence shown here is derived from an EMBL/GenBank/DDBJ whole genome shotgun (WGS) entry which is preliminary data.</text>
</comment>
<dbReference type="InterPro" id="IPR014710">
    <property type="entry name" value="RmlC-like_jellyroll"/>
</dbReference>
<protein>
    <submittedName>
        <fullName evidence="5">AraC family transcriptional regulator</fullName>
    </submittedName>
</protein>
<feature type="domain" description="HTH araC/xylS-type" evidence="4">
    <location>
        <begin position="200"/>
        <end position="299"/>
    </location>
</feature>
<accession>A0A3B0CK21</accession>
<dbReference type="InterPro" id="IPR037923">
    <property type="entry name" value="HTH-like"/>
</dbReference>
<keyword evidence="3" id="KW-0804">Transcription</keyword>
<dbReference type="OrthoDB" id="2713997at2"/>
<dbReference type="GO" id="GO:0043565">
    <property type="term" value="F:sequence-specific DNA binding"/>
    <property type="evidence" value="ECO:0007669"/>
    <property type="project" value="InterPro"/>
</dbReference>
<organism evidence="5 6">
    <name type="scientific">Paenibacillus ginsengarvi</name>
    <dbReference type="NCBI Taxonomy" id="400777"/>
    <lineage>
        <taxon>Bacteria</taxon>
        <taxon>Bacillati</taxon>
        <taxon>Bacillota</taxon>
        <taxon>Bacilli</taxon>
        <taxon>Bacillales</taxon>
        <taxon>Paenibacillaceae</taxon>
        <taxon>Paenibacillus</taxon>
    </lineage>
</organism>
<dbReference type="InterPro" id="IPR018060">
    <property type="entry name" value="HTH_AraC"/>
</dbReference>